<feature type="region of interest" description="Disordered" evidence="2">
    <location>
        <begin position="29"/>
        <end position="64"/>
    </location>
</feature>
<dbReference type="AlphaFoldDB" id="A0A849VLI0"/>
<protein>
    <submittedName>
        <fullName evidence="3">Uncharacterized protein</fullName>
    </submittedName>
</protein>
<feature type="coiled-coil region" evidence="1">
    <location>
        <begin position="125"/>
        <end position="172"/>
    </location>
</feature>
<name>A0A849VLI0_9GAMM</name>
<sequence>MNKKYALLAIACALALFAIRYLLNEPNSHSTHTASKAPLPQPSLVASSSVTLPSPPTPIQNLSDTEQNKGVTLVSEARSEQDIEVYIPPIGKPATYDSYQGDLDDYESYQAYGDEQQRKLKHAFIVAAKDKVKRLEALLQRGREEGISEEELTFAQEKIAGIKQMSERLQQELSEEN</sequence>
<keyword evidence="4" id="KW-1185">Reference proteome</keyword>
<keyword evidence="1" id="KW-0175">Coiled coil</keyword>
<dbReference type="Proteomes" id="UP000586305">
    <property type="component" value="Unassembled WGS sequence"/>
</dbReference>
<accession>A0A849VLI0</accession>
<organism evidence="3 4">
    <name type="scientific">Pseudoalteromonas caenipelagi</name>
    <dbReference type="NCBI Taxonomy" id="2726988"/>
    <lineage>
        <taxon>Bacteria</taxon>
        <taxon>Pseudomonadati</taxon>
        <taxon>Pseudomonadota</taxon>
        <taxon>Gammaproteobacteria</taxon>
        <taxon>Alteromonadales</taxon>
        <taxon>Pseudoalteromonadaceae</taxon>
        <taxon>Pseudoalteromonas</taxon>
    </lineage>
</organism>
<comment type="caution">
    <text evidence="3">The sequence shown here is derived from an EMBL/GenBank/DDBJ whole genome shotgun (WGS) entry which is preliminary data.</text>
</comment>
<evidence type="ECO:0000256" key="1">
    <source>
        <dbReference type="SAM" id="Coils"/>
    </source>
</evidence>
<dbReference type="RefSeq" id="WP_171627511.1">
    <property type="nucleotide sequence ID" value="NZ_JABBPG010000009.1"/>
</dbReference>
<evidence type="ECO:0000313" key="3">
    <source>
        <dbReference type="EMBL" id="NOU52457.1"/>
    </source>
</evidence>
<evidence type="ECO:0000256" key="2">
    <source>
        <dbReference type="SAM" id="MobiDB-lite"/>
    </source>
</evidence>
<proteinExistence type="predicted"/>
<reference evidence="3 4" key="1">
    <citation type="submission" date="2020-04" db="EMBL/GenBank/DDBJ databases">
        <title>Pseudoalteromonas caenipelagi sp. nov., isolated from a tidal flat.</title>
        <authorList>
            <person name="Park S."/>
            <person name="Yoon J.-H."/>
        </authorList>
    </citation>
    <scope>NUCLEOTIDE SEQUENCE [LARGE SCALE GENOMIC DNA]</scope>
    <source>
        <strain evidence="3 4">JBTF-M23</strain>
    </source>
</reference>
<evidence type="ECO:0000313" key="4">
    <source>
        <dbReference type="Proteomes" id="UP000586305"/>
    </source>
</evidence>
<gene>
    <name evidence="3" type="ORF">HG263_18190</name>
</gene>
<feature type="compositionally biased region" description="Low complexity" evidence="2">
    <location>
        <begin position="42"/>
        <end position="52"/>
    </location>
</feature>
<dbReference type="EMBL" id="JABBPG010000009">
    <property type="protein sequence ID" value="NOU52457.1"/>
    <property type="molecule type" value="Genomic_DNA"/>
</dbReference>